<name>L7M9A2_RHIPC</name>
<accession>L7M9A2</accession>
<sequence>MYALQAFLIVVGRSLFSEVNAHSNVSVLGDKVLPIVGVFNTSQRLWLYQVNQSFPLNETQPEQETDISAPGPSNKSVAAIGTCIFFKMYNISKNDYYFWLNESYVKNYAISSPHHGKFVNGTRQHLGAMNVSFIETWSRWSSESEDAEEDDGDEGSAEVPYEIMELIYTDHMCSLFFAQPMSKPHQPPVCRLYLTDSEVKKGPSENCTNSFNSKCAGMPGVLYNETCNY</sequence>
<dbReference type="Gene3D" id="2.40.128.20">
    <property type="match status" value="1"/>
</dbReference>
<keyword evidence="1" id="KW-0732">Signal</keyword>
<organism evidence="2">
    <name type="scientific">Rhipicephalus pulchellus</name>
    <name type="common">Yellow backed tick</name>
    <name type="synonym">Dermacentor pulchellus</name>
    <dbReference type="NCBI Taxonomy" id="72859"/>
    <lineage>
        <taxon>Eukaryota</taxon>
        <taxon>Metazoa</taxon>
        <taxon>Ecdysozoa</taxon>
        <taxon>Arthropoda</taxon>
        <taxon>Chelicerata</taxon>
        <taxon>Arachnida</taxon>
        <taxon>Acari</taxon>
        <taxon>Parasitiformes</taxon>
        <taxon>Ixodida</taxon>
        <taxon>Ixodoidea</taxon>
        <taxon>Ixodidae</taxon>
        <taxon>Rhipicephalinae</taxon>
        <taxon>Rhipicephalus</taxon>
        <taxon>Rhipicephalus</taxon>
    </lineage>
</organism>
<reference evidence="2" key="2">
    <citation type="journal article" date="2015" name="J. Proteomics">
        <title>Sexual differences in the sialomes of the zebra tick, Rhipicephalus pulchellus.</title>
        <authorList>
            <person name="Tan A.W."/>
            <person name="Francischetti I.M."/>
            <person name="Slovak M."/>
            <person name="Kini R.M."/>
            <person name="Ribeiro J.M."/>
        </authorList>
    </citation>
    <scope>NUCLEOTIDE SEQUENCE</scope>
    <source>
        <tissue evidence="2">Salivary gland</tissue>
    </source>
</reference>
<feature type="signal peptide" evidence="1">
    <location>
        <begin position="1"/>
        <end position="21"/>
    </location>
</feature>
<evidence type="ECO:0000256" key="1">
    <source>
        <dbReference type="SAM" id="SignalP"/>
    </source>
</evidence>
<protein>
    <submittedName>
        <fullName evidence="2">Putative group v salivary lipocalin</fullName>
    </submittedName>
</protein>
<evidence type="ECO:0000313" key="2">
    <source>
        <dbReference type="EMBL" id="JAA60600.1"/>
    </source>
</evidence>
<proteinExistence type="evidence at transcript level"/>
<dbReference type="EMBL" id="GACK01004434">
    <property type="protein sequence ID" value="JAA60600.1"/>
    <property type="molecule type" value="mRNA"/>
</dbReference>
<reference evidence="2" key="1">
    <citation type="submission" date="2012-11" db="EMBL/GenBank/DDBJ databases">
        <authorList>
            <person name="Lucero-Rivera Y.E."/>
            <person name="Tovar-Ramirez D."/>
        </authorList>
    </citation>
    <scope>NUCLEOTIDE SEQUENCE</scope>
    <source>
        <tissue evidence="2">Salivary gland</tissue>
    </source>
</reference>
<dbReference type="AlphaFoldDB" id="L7M9A2"/>
<feature type="chain" id="PRO_5003981931" evidence="1">
    <location>
        <begin position="22"/>
        <end position="229"/>
    </location>
</feature>
<dbReference type="InterPro" id="IPR012674">
    <property type="entry name" value="Calycin"/>
</dbReference>